<organism evidence="1 2">
    <name type="scientific">Sphingopyxis soli</name>
    <dbReference type="NCBI Taxonomy" id="592051"/>
    <lineage>
        <taxon>Bacteria</taxon>
        <taxon>Pseudomonadati</taxon>
        <taxon>Pseudomonadota</taxon>
        <taxon>Alphaproteobacteria</taxon>
        <taxon>Sphingomonadales</taxon>
        <taxon>Sphingomonadaceae</taxon>
        <taxon>Sphingopyxis</taxon>
    </lineage>
</organism>
<dbReference type="Proteomes" id="UP001500738">
    <property type="component" value="Unassembled WGS sequence"/>
</dbReference>
<protein>
    <submittedName>
        <fullName evidence="1">Uncharacterized protein</fullName>
    </submittedName>
</protein>
<dbReference type="InterPro" id="IPR023393">
    <property type="entry name" value="START-like_dom_sf"/>
</dbReference>
<comment type="caution">
    <text evidence="1">The sequence shown here is derived from an EMBL/GenBank/DDBJ whole genome shotgun (WGS) entry which is preliminary data.</text>
</comment>
<sequence>MTSFIELEPAGDATRVRLTSTGYPDNEGGRALLSFFAKGNAATLDALRRSFAKPEDLPAP</sequence>
<evidence type="ECO:0000313" key="1">
    <source>
        <dbReference type="EMBL" id="GAA0860876.1"/>
    </source>
</evidence>
<dbReference type="Gene3D" id="3.30.530.20">
    <property type="match status" value="1"/>
</dbReference>
<gene>
    <name evidence="1" type="ORF">GCM10009115_01260</name>
</gene>
<keyword evidence="2" id="KW-1185">Reference proteome</keyword>
<proteinExistence type="predicted"/>
<dbReference type="EMBL" id="BAAAFE010000001">
    <property type="protein sequence ID" value="GAA0860876.1"/>
    <property type="molecule type" value="Genomic_DNA"/>
</dbReference>
<dbReference type="SUPFAM" id="SSF55961">
    <property type="entry name" value="Bet v1-like"/>
    <property type="match status" value="1"/>
</dbReference>
<name>A0ABN1LVN3_9SPHN</name>
<evidence type="ECO:0000313" key="2">
    <source>
        <dbReference type="Proteomes" id="UP001500738"/>
    </source>
</evidence>
<dbReference type="RefSeq" id="WP_215353514.1">
    <property type="nucleotide sequence ID" value="NZ_BAAAFE010000001.1"/>
</dbReference>
<accession>A0ABN1LVN3</accession>
<reference evidence="1 2" key="1">
    <citation type="journal article" date="2019" name="Int. J. Syst. Evol. Microbiol.">
        <title>The Global Catalogue of Microorganisms (GCM) 10K type strain sequencing project: providing services to taxonomists for standard genome sequencing and annotation.</title>
        <authorList>
            <consortium name="The Broad Institute Genomics Platform"/>
            <consortium name="The Broad Institute Genome Sequencing Center for Infectious Disease"/>
            <person name="Wu L."/>
            <person name="Ma J."/>
        </authorList>
    </citation>
    <scope>NUCLEOTIDE SEQUENCE [LARGE SCALE GENOMIC DNA]</scope>
    <source>
        <strain evidence="1 2">JCM 15910</strain>
    </source>
</reference>